<organism evidence="1 2">
    <name type="scientific">Collimonas arenae</name>
    <dbReference type="NCBI Taxonomy" id="279058"/>
    <lineage>
        <taxon>Bacteria</taxon>
        <taxon>Pseudomonadati</taxon>
        <taxon>Pseudomonadota</taxon>
        <taxon>Betaproteobacteria</taxon>
        <taxon>Burkholderiales</taxon>
        <taxon>Oxalobacteraceae</taxon>
        <taxon>Collimonas</taxon>
    </lineage>
</organism>
<dbReference type="EMBL" id="CP009962">
    <property type="protein sequence ID" value="AIY42948.1"/>
    <property type="molecule type" value="Genomic_DNA"/>
</dbReference>
<dbReference type="Proteomes" id="UP000030302">
    <property type="component" value="Chromosome"/>
</dbReference>
<accession>A0A0A1FDW9</accession>
<sequence>MRDDRAVAQLQTHPLEARNPDSRLAQDIQRGVRADCLTTYSSAQLLAPIFMAADAVLSKKDRGCKW</sequence>
<proteinExistence type="predicted"/>
<dbReference type="KEGG" id="care:LT85_3790"/>
<reference evidence="2" key="1">
    <citation type="journal article" date="2014" name="Soil Biol. Biochem.">
        <title>Structure and function of bacterial communities in ageing soils: Insights from the Mendocino ecological staircase.</title>
        <authorList>
            <person name="Uroz S."/>
            <person name="Tech J.J."/>
            <person name="Sawaya N.A."/>
            <person name="Frey-Klett P."/>
            <person name="Leveau J.H.J."/>
        </authorList>
    </citation>
    <scope>NUCLEOTIDE SEQUENCE [LARGE SCALE GENOMIC DNA]</scope>
    <source>
        <strain evidence="2">Cal35</strain>
    </source>
</reference>
<keyword evidence="2" id="KW-1185">Reference proteome</keyword>
<protein>
    <submittedName>
        <fullName evidence="1">Uncharacterized protein</fullName>
    </submittedName>
</protein>
<evidence type="ECO:0000313" key="2">
    <source>
        <dbReference type="Proteomes" id="UP000030302"/>
    </source>
</evidence>
<name>A0A0A1FDW9_9BURK</name>
<gene>
    <name evidence="1" type="ORF">LT85_3790</name>
</gene>
<dbReference type="AlphaFoldDB" id="A0A0A1FDW9"/>
<dbReference type="HOGENOM" id="CLU_2823675_0_0_4"/>
<evidence type="ECO:0000313" key="1">
    <source>
        <dbReference type="EMBL" id="AIY42948.1"/>
    </source>
</evidence>